<evidence type="ECO:0000256" key="2">
    <source>
        <dbReference type="ARBA" id="ARBA00022692"/>
    </source>
</evidence>
<feature type="transmembrane region" description="Helical" evidence="6">
    <location>
        <begin position="42"/>
        <end position="60"/>
    </location>
</feature>
<dbReference type="InterPro" id="IPR023299">
    <property type="entry name" value="ATPase_P-typ_cyto_dom_N"/>
</dbReference>
<dbReference type="EMBL" id="CP162511">
    <property type="protein sequence ID" value="XDI07298.1"/>
    <property type="molecule type" value="Genomic_DNA"/>
</dbReference>
<dbReference type="SUPFAM" id="SSF81653">
    <property type="entry name" value="Calcium ATPase, transduction domain A"/>
    <property type="match status" value="1"/>
</dbReference>
<comment type="subcellular location">
    <subcellularLocation>
        <location evidence="1">Cell membrane</location>
        <topology evidence="1">Multi-pass membrane protein</topology>
    </subcellularLocation>
</comment>
<organism evidence="8">
    <name type="scientific">Herbiconiux sp. A18JL235</name>
    <dbReference type="NCBI Taxonomy" id="3152363"/>
    <lineage>
        <taxon>Bacteria</taxon>
        <taxon>Bacillati</taxon>
        <taxon>Actinomycetota</taxon>
        <taxon>Actinomycetes</taxon>
        <taxon>Micrococcales</taxon>
        <taxon>Microbacteriaceae</taxon>
        <taxon>Herbiconiux</taxon>
    </lineage>
</organism>
<feature type="transmembrane region" description="Helical" evidence="6">
    <location>
        <begin position="213"/>
        <end position="237"/>
    </location>
</feature>
<feature type="transmembrane region" description="Helical" evidence="6">
    <location>
        <begin position="726"/>
        <end position="747"/>
    </location>
</feature>
<feature type="transmembrane region" description="Helical" evidence="6">
    <location>
        <begin position="639"/>
        <end position="657"/>
    </location>
</feature>
<evidence type="ECO:0000256" key="4">
    <source>
        <dbReference type="ARBA" id="ARBA00022989"/>
    </source>
</evidence>
<dbReference type="PRINTS" id="PR00119">
    <property type="entry name" value="CATATPASE"/>
</dbReference>
<dbReference type="GO" id="GO:0005524">
    <property type="term" value="F:ATP binding"/>
    <property type="evidence" value="ECO:0007669"/>
    <property type="project" value="InterPro"/>
</dbReference>
<dbReference type="RefSeq" id="WP_368499671.1">
    <property type="nucleotide sequence ID" value="NZ_CP162511.1"/>
</dbReference>
<dbReference type="Gene3D" id="2.70.150.10">
    <property type="entry name" value="Calcium-transporting ATPase, cytoplasmic transduction domain A"/>
    <property type="match status" value="1"/>
</dbReference>
<keyword evidence="4 6" id="KW-1133">Transmembrane helix</keyword>
<evidence type="ECO:0000256" key="3">
    <source>
        <dbReference type="ARBA" id="ARBA00022967"/>
    </source>
</evidence>
<evidence type="ECO:0000256" key="6">
    <source>
        <dbReference type="SAM" id="Phobius"/>
    </source>
</evidence>
<gene>
    <name evidence="8" type="ORF">ABFY20_09420</name>
</gene>
<accession>A0AB39BLJ2</accession>
<dbReference type="InterPro" id="IPR023298">
    <property type="entry name" value="ATPase_P-typ_TM_dom_sf"/>
</dbReference>
<feature type="transmembrane region" description="Helical" evidence="6">
    <location>
        <begin position="257"/>
        <end position="282"/>
    </location>
</feature>
<dbReference type="PROSITE" id="PS00154">
    <property type="entry name" value="ATPASE_E1_E2"/>
    <property type="match status" value="1"/>
</dbReference>
<keyword evidence="2 6" id="KW-0812">Transmembrane</keyword>
<feature type="transmembrane region" description="Helical" evidence="6">
    <location>
        <begin position="759"/>
        <end position="779"/>
    </location>
</feature>
<evidence type="ECO:0000256" key="1">
    <source>
        <dbReference type="ARBA" id="ARBA00004651"/>
    </source>
</evidence>
<evidence type="ECO:0000313" key="8">
    <source>
        <dbReference type="EMBL" id="XDI07298.1"/>
    </source>
</evidence>
<dbReference type="GO" id="GO:0016887">
    <property type="term" value="F:ATP hydrolysis activity"/>
    <property type="evidence" value="ECO:0007669"/>
    <property type="project" value="InterPro"/>
</dbReference>
<dbReference type="PRINTS" id="PR00120">
    <property type="entry name" value="HATPASE"/>
</dbReference>
<dbReference type="InterPro" id="IPR008250">
    <property type="entry name" value="ATPase_P-typ_transduc_dom_A_sf"/>
</dbReference>
<dbReference type="NCBIfam" id="TIGR01494">
    <property type="entry name" value="ATPase_P-type"/>
    <property type="match status" value="2"/>
</dbReference>
<feature type="transmembrane region" description="Helical" evidence="6">
    <location>
        <begin position="669"/>
        <end position="694"/>
    </location>
</feature>
<name>A0AB39BLJ2_9MICO</name>
<dbReference type="PANTHER" id="PTHR42861">
    <property type="entry name" value="CALCIUM-TRANSPORTING ATPASE"/>
    <property type="match status" value="1"/>
</dbReference>
<dbReference type="Pfam" id="PF00702">
    <property type="entry name" value="Hydrolase"/>
    <property type="match status" value="1"/>
</dbReference>
<evidence type="ECO:0000256" key="5">
    <source>
        <dbReference type="ARBA" id="ARBA00023136"/>
    </source>
</evidence>
<dbReference type="Gene3D" id="3.40.50.1000">
    <property type="entry name" value="HAD superfamily/HAD-like"/>
    <property type="match status" value="1"/>
</dbReference>
<proteinExistence type="predicted"/>
<dbReference type="InterPro" id="IPR018303">
    <property type="entry name" value="ATPase_P-typ_P_site"/>
</dbReference>
<dbReference type="Pfam" id="PF00122">
    <property type="entry name" value="E1-E2_ATPase"/>
    <property type="match status" value="1"/>
</dbReference>
<dbReference type="SFLD" id="SFLDS00003">
    <property type="entry name" value="Haloacid_Dehalogenase"/>
    <property type="match status" value="1"/>
</dbReference>
<dbReference type="InterPro" id="IPR001757">
    <property type="entry name" value="P_typ_ATPase"/>
</dbReference>
<feature type="transmembrane region" description="Helical" evidence="6">
    <location>
        <begin position="700"/>
        <end position="719"/>
    </location>
</feature>
<dbReference type="InterPro" id="IPR036412">
    <property type="entry name" value="HAD-like_sf"/>
</dbReference>
<keyword evidence="5 6" id="KW-0472">Membrane</keyword>
<dbReference type="Gene3D" id="1.20.1110.10">
    <property type="entry name" value="Calcium-transporting ATPase, transmembrane domain"/>
    <property type="match status" value="1"/>
</dbReference>
<dbReference type="SFLD" id="SFLDF00027">
    <property type="entry name" value="p-type_atpase"/>
    <property type="match status" value="1"/>
</dbReference>
<dbReference type="SUPFAM" id="SSF81665">
    <property type="entry name" value="Calcium ATPase, transmembrane domain M"/>
    <property type="match status" value="1"/>
</dbReference>
<dbReference type="SUPFAM" id="SSF56784">
    <property type="entry name" value="HAD-like"/>
    <property type="match status" value="1"/>
</dbReference>
<dbReference type="SFLD" id="SFLDG00002">
    <property type="entry name" value="C1.7:_P-type_atpase_like"/>
    <property type="match status" value="1"/>
</dbReference>
<dbReference type="InterPro" id="IPR059000">
    <property type="entry name" value="ATPase_P-type_domA"/>
</dbReference>
<sequence length="792" mass="83968">MIPPGSPGLDAAEVADRQARGLVNVSDSTTSRSVGSILRENVFTFFNGILTVCFVAVLLLGDLGDGLFYGIVVVNALIGIVQELRAKASLDRLALLAAPETAVRRGGDVVVLRPEQVVLGDLMLLRPGDQVTADAELGEVADLLVDESMLTGESEPVAKRPGETVLSGSLIVSGTAEALVTAVGADAYANSLTREIKKRTLVYSELRAATTRILVYLTWLLLPVIAIVVVGRVLAYGGLDGLHTVSIESWRAAGLDAVASVVGMIPEGLVLLTSLAFGVAVIQLGRQKVLVQELAAVEALARVDVLCVDKTGTLTTGEIGFERLVTLDEGFATERLDRVLGIIAHDVAANQTALALRPHFVLDGSHVLERLPFSSRRAFSAISLQRDDGDETWLLGAPERLFAAHPAALAQANAIAASGRRALAFGLGTGLASDYADRTDPGGGFRPAAIAVFHESVRPDARDTLSYFHDQGVRVVVLSGDNPVTVGAIADELGLPPGAVDAGTLESDEELAEALGRTSVYGRVAPEQKRRVVKSLQGDGRVVAMTGDGVNDAMAVKDADLGIAMGNATPATRAVSRIVLLDSRFDRLPTVLAYARRVIANVERVSNLFLSKTVYGIVLALASAFLLWQFPFLPRQMTLVSSLAIGIPSFFLALAPNRRRYQPGVLKRVLAFSIPSGLLAAVAILASFAVLRAWVPLAEARSLVTVTLFLVSLWVLCVLARPLTSWRLGMVVVVAVVFTAAFLVPLSRDFFALQLGHPVALLFAIGVGALGAAGIELWYRVAKSRGLVFDRE</sequence>
<dbReference type="Gene3D" id="3.40.1110.10">
    <property type="entry name" value="Calcium-transporting ATPase, cytoplasmic domain N"/>
    <property type="match status" value="1"/>
</dbReference>
<dbReference type="InterPro" id="IPR023214">
    <property type="entry name" value="HAD_sf"/>
</dbReference>
<dbReference type="GO" id="GO:0005886">
    <property type="term" value="C:plasma membrane"/>
    <property type="evidence" value="ECO:0007669"/>
    <property type="project" value="UniProtKB-SubCell"/>
</dbReference>
<feature type="transmembrane region" description="Helical" evidence="6">
    <location>
        <begin position="66"/>
        <end position="84"/>
    </location>
</feature>
<feature type="domain" description="P-type ATPase A" evidence="7">
    <location>
        <begin position="97"/>
        <end position="196"/>
    </location>
</feature>
<evidence type="ECO:0000259" key="7">
    <source>
        <dbReference type="Pfam" id="PF00122"/>
    </source>
</evidence>
<dbReference type="InterPro" id="IPR044492">
    <property type="entry name" value="P_typ_ATPase_HD_dom"/>
</dbReference>
<reference evidence="8" key="1">
    <citation type="submission" date="2024-05" db="EMBL/GenBank/DDBJ databases">
        <title>Herbiconiux sp. A18JL235.</title>
        <authorList>
            <person name="Zhang G."/>
        </authorList>
    </citation>
    <scope>NUCLEOTIDE SEQUENCE</scope>
    <source>
        <strain evidence="8">A18JL235</strain>
    </source>
</reference>
<keyword evidence="3" id="KW-1278">Translocase</keyword>
<feature type="transmembrane region" description="Helical" evidence="6">
    <location>
        <begin position="614"/>
        <end position="633"/>
    </location>
</feature>
<protein>
    <submittedName>
        <fullName evidence="8">HAD-IC family P-type ATPase</fullName>
    </submittedName>
</protein>
<dbReference type="AlphaFoldDB" id="A0AB39BLJ2"/>